<keyword evidence="2" id="KW-1185">Reference proteome</keyword>
<dbReference type="EMBL" id="JANSHE010002073">
    <property type="protein sequence ID" value="KAJ2995997.1"/>
    <property type="molecule type" value="Genomic_DNA"/>
</dbReference>
<comment type="caution">
    <text evidence="1">The sequence shown here is derived from an EMBL/GenBank/DDBJ whole genome shotgun (WGS) entry which is preliminary data.</text>
</comment>
<evidence type="ECO:0000313" key="2">
    <source>
        <dbReference type="Proteomes" id="UP001144978"/>
    </source>
</evidence>
<sequence length="122" mass="13315">MTITSDKLPDWPVVLEPRSTSRERCEGYSGADLAALVREAGVGALKRTLGALDAMEAETAADGVPQEEQRVLVTVEDFAQALEKVQPSVSVVQRRKYEALRSKFAGLPVRTSKEEEGKEKLA</sequence>
<gene>
    <name evidence="1" type="ORF">NUW54_g7292</name>
</gene>
<reference evidence="1" key="1">
    <citation type="submission" date="2022-08" db="EMBL/GenBank/DDBJ databases">
        <title>Genome Sequence of Pycnoporus sanguineus.</title>
        <authorList>
            <person name="Buettner E."/>
        </authorList>
    </citation>
    <scope>NUCLEOTIDE SEQUENCE</scope>
    <source>
        <strain evidence="1">CG-C14</strain>
    </source>
</reference>
<organism evidence="1 2">
    <name type="scientific">Trametes sanguinea</name>
    <dbReference type="NCBI Taxonomy" id="158606"/>
    <lineage>
        <taxon>Eukaryota</taxon>
        <taxon>Fungi</taxon>
        <taxon>Dikarya</taxon>
        <taxon>Basidiomycota</taxon>
        <taxon>Agaricomycotina</taxon>
        <taxon>Agaricomycetes</taxon>
        <taxon>Polyporales</taxon>
        <taxon>Polyporaceae</taxon>
        <taxon>Trametes</taxon>
    </lineage>
</organism>
<evidence type="ECO:0000313" key="1">
    <source>
        <dbReference type="EMBL" id="KAJ2995997.1"/>
    </source>
</evidence>
<accession>A0ACC1PN27</accession>
<name>A0ACC1PN27_9APHY</name>
<dbReference type="Proteomes" id="UP001144978">
    <property type="component" value="Unassembled WGS sequence"/>
</dbReference>
<protein>
    <submittedName>
        <fullName evidence="1">Uncharacterized protein</fullName>
    </submittedName>
</protein>
<proteinExistence type="predicted"/>